<sequence length="429" mass="47769">MCSKPGFKSYRLISAFLLILMLICGGMGHPLKSRAAANTAPFVYGDTDGNGQVNSLDYALVKAYLLEIVSGFPNPNGAQAADVNGDGSINSLDIVLIKSFILGIINEFPAQTHPAAGSFAKGADISWLPQMEANGYKFYDDAGVQQDCLKILKDHGIDSVRIRTWVNPSADKWNGHCSTNETIALAKRAKSMGFRVMINFHYSDSWADPGQQTKPSEWMNLDFNALMKRTYDYTYDVMTRLKNNGVEPEWVQVGNETNNGMLWEDGKASSNMRNFAWLVNCGYDAVKAVSPQTKVIVHLSNGYDNSLFRWMFGGLNSNGAKYDVIGMSLYPETNNYLTLAAQCLTNMNDMVYRYGKEVMICEIGMQYNYPSDCKTFITDMISKTRSISNNKGLGVFYWEPQAYPGINHYNKGCWNSNGRPTIALDAFLN</sequence>
<accession>A0A369AT96</accession>
<dbReference type="EMBL" id="QPJT01000023">
    <property type="protein sequence ID" value="RCX12203.1"/>
    <property type="molecule type" value="Genomic_DNA"/>
</dbReference>
<dbReference type="Proteomes" id="UP000253034">
    <property type="component" value="Unassembled WGS sequence"/>
</dbReference>
<dbReference type="SUPFAM" id="SSF51445">
    <property type="entry name" value="(Trans)glycosidases"/>
    <property type="match status" value="1"/>
</dbReference>
<evidence type="ECO:0000256" key="1">
    <source>
        <dbReference type="ARBA" id="ARBA00001695"/>
    </source>
</evidence>
<evidence type="ECO:0000256" key="5">
    <source>
        <dbReference type="ARBA" id="ARBA00023295"/>
    </source>
</evidence>
<dbReference type="Pfam" id="PF00404">
    <property type="entry name" value="Dockerin_1"/>
    <property type="match status" value="1"/>
</dbReference>
<comment type="caution">
    <text evidence="8">The sequence shown here is derived from an EMBL/GenBank/DDBJ whole genome shotgun (WGS) entry which is preliminary data.</text>
</comment>
<evidence type="ECO:0000259" key="7">
    <source>
        <dbReference type="PROSITE" id="PS51766"/>
    </source>
</evidence>
<evidence type="ECO:0000313" key="8">
    <source>
        <dbReference type="EMBL" id="RCX12203.1"/>
    </source>
</evidence>
<keyword evidence="4 6" id="KW-0378">Hydrolase</keyword>
<dbReference type="SUPFAM" id="SSF63446">
    <property type="entry name" value="Type I dockerin domain"/>
    <property type="match status" value="1"/>
</dbReference>
<evidence type="ECO:0000256" key="2">
    <source>
        <dbReference type="ARBA" id="ARBA00010687"/>
    </source>
</evidence>
<dbReference type="PANTHER" id="PTHR34983">
    <property type="entry name" value="ARABINOGALACTAN ENDO-BETA-1,4-GALACTANASE A"/>
    <property type="match status" value="1"/>
</dbReference>
<dbReference type="Pfam" id="PF07745">
    <property type="entry name" value="Glyco_hydro_53"/>
    <property type="match status" value="1"/>
</dbReference>
<dbReference type="InterPro" id="IPR017853">
    <property type="entry name" value="GH"/>
</dbReference>
<dbReference type="PANTHER" id="PTHR34983:SF1">
    <property type="entry name" value="ARABINOGALACTAN ENDO-BETA-1,4-GALACTANASE A"/>
    <property type="match status" value="1"/>
</dbReference>
<protein>
    <recommendedName>
        <fullName evidence="3 6">Arabinogalactan endo-beta-1,4-galactanase</fullName>
        <ecNumber evidence="3 6">3.2.1.89</ecNumber>
    </recommendedName>
</protein>
<dbReference type="GO" id="GO:0015926">
    <property type="term" value="F:glucosidase activity"/>
    <property type="evidence" value="ECO:0007669"/>
    <property type="project" value="InterPro"/>
</dbReference>
<proteinExistence type="inferred from homology"/>
<name>A0A369AT96_9FIRM</name>
<dbReference type="InterPro" id="IPR002105">
    <property type="entry name" value="Dockerin_1_rpt"/>
</dbReference>
<keyword evidence="5 6" id="KW-0326">Glycosidase</keyword>
<dbReference type="EC" id="3.2.1.89" evidence="3 6"/>
<evidence type="ECO:0000256" key="6">
    <source>
        <dbReference type="RuleBase" id="RU361192"/>
    </source>
</evidence>
<dbReference type="InterPro" id="IPR018247">
    <property type="entry name" value="EF_Hand_1_Ca_BS"/>
</dbReference>
<dbReference type="InterPro" id="IPR011683">
    <property type="entry name" value="Glyco_hydro_53"/>
</dbReference>
<comment type="similarity">
    <text evidence="2 6">Belongs to the glycosyl hydrolase 53 family.</text>
</comment>
<dbReference type="RefSeq" id="WP_242987690.1">
    <property type="nucleotide sequence ID" value="NZ_QPJT01000023.1"/>
</dbReference>
<gene>
    <name evidence="8" type="ORF">DFR58_12313</name>
</gene>
<dbReference type="CDD" id="cd14256">
    <property type="entry name" value="Dockerin_I"/>
    <property type="match status" value="1"/>
</dbReference>
<dbReference type="GO" id="GO:0031218">
    <property type="term" value="F:arabinogalactan endo-1,4-beta-galactosidase activity"/>
    <property type="evidence" value="ECO:0007669"/>
    <property type="project" value="UniProtKB-EC"/>
</dbReference>
<reference evidence="8 9" key="1">
    <citation type="submission" date="2018-07" db="EMBL/GenBank/DDBJ databases">
        <title>Genomic Encyclopedia of Type Strains, Phase IV (KMG-IV): sequencing the most valuable type-strain genomes for metagenomic binning, comparative biology and taxonomic classification.</title>
        <authorList>
            <person name="Goeker M."/>
        </authorList>
    </citation>
    <scope>NUCLEOTIDE SEQUENCE [LARGE SCALE GENOMIC DNA]</scope>
    <source>
        <strain evidence="8 9">DSM 27016</strain>
    </source>
</reference>
<dbReference type="InterPro" id="IPR016134">
    <property type="entry name" value="Dockerin_dom"/>
</dbReference>
<organism evidence="8 9">
    <name type="scientific">Anaerobacterium chartisolvens</name>
    <dbReference type="NCBI Taxonomy" id="1297424"/>
    <lineage>
        <taxon>Bacteria</taxon>
        <taxon>Bacillati</taxon>
        <taxon>Bacillota</taxon>
        <taxon>Clostridia</taxon>
        <taxon>Eubacteriales</taxon>
        <taxon>Oscillospiraceae</taxon>
        <taxon>Anaerobacterium</taxon>
    </lineage>
</organism>
<dbReference type="PROSITE" id="PS00448">
    <property type="entry name" value="CLOS_CELLULOSOME_RPT"/>
    <property type="match status" value="1"/>
</dbReference>
<dbReference type="AlphaFoldDB" id="A0A369AT96"/>
<comment type="catalytic activity">
    <reaction evidence="1 6">
        <text>The enzyme specifically hydrolyzes (1-&gt;4)-beta-D-galactosidic linkages in type I arabinogalactans.</text>
        <dbReference type="EC" id="3.2.1.89"/>
    </reaction>
</comment>
<evidence type="ECO:0000256" key="4">
    <source>
        <dbReference type="ARBA" id="ARBA00022801"/>
    </source>
</evidence>
<feature type="domain" description="Dockerin" evidence="7">
    <location>
        <begin position="40"/>
        <end position="110"/>
    </location>
</feature>
<dbReference type="GO" id="GO:0045490">
    <property type="term" value="P:pectin catabolic process"/>
    <property type="evidence" value="ECO:0007669"/>
    <property type="project" value="TreeGrafter"/>
</dbReference>
<evidence type="ECO:0000256" key="3">
    <source>
        <dbReference type="ARBA" id="ARBA00012556"/>
    </source>
</evidence>
<dbReference type="Gene3D" id="1.10.1330.10">
    <property type="entry name" value="Dockerin domain"/>
    <property type="match status" value="1"/>
</dbReference>
<dbReference type="PROSITE" id="PS51766">
    <property type="entry name" value="DOCKERIN"/>
    <property type="match status" value="1"/>
</dbReference>
<keyword evidence="9" id="KW-1185">Reference proteome</keyword>
<evidence type="ECO:0000313" key="9">
    <source>
        <dbReference type="Proteomes" id="UP000253034"/>
    </source>
</evidence>
<dbReference type="PROSITE" id="PS00018">
    <property type="entry name" value="EF_HAND_1"/>
    <property type="match status" value="1"/>
</dbReference>
<dbReference type="Gene3D" id="3.20.20.80">
    <property type="entry name" value="Glycosidases"/>
    <property type="match status" value="1"/>
</dbReference>
<dbReference type="InterPro" id="IPR036439">
    <property type="entry name" value="Dockerin_dom_sf"/>
</dbReference>